<dbReference type="FunFam" id="3.40.50.720:FF:000084">
    <property type="entry name" value="Short-chain dehydrogenase reductase"/>
    <property type="match status" value="1"/>
</dbReference>
<dbReference type="GO" id="GO:0004316">
    <property type="term" value="F:3-oxoacyl-[acyl-carrier-protein] reductase (NADPH) activity"/>
    <property type="evidence" value="ECO:0007669"/>
    <property type="project" value="UniProtKB-EC"/>
</dbReference>
<keyword evidence="2 4" id="KW-0560">Oxidoreductase</keyword>
<feature type="domain" description="Ketoreductase" evidence="3">
    <location>
        <begin position="7"/>
        <end position="187"/>
    </location>
</feature>
<sequence length="246" mass="26101">MQEFTGRALLLTGAAGGIGREIAALFFARGASLLLADLDEGAVTEMARQMDPKAERVIAARYDAGREDDAQDIVDRAVHHFGGIDFVVPGAGIYPECPVVRMDAADWRRVIAINLDSVFYLCKAAMPALRDDSAIVTLTSVAAHRGSQNHAHYSASKGAVLSLTRSLAMELAGRTRANAVSPGIIETAMTRDLRGQKGEMLKAQTPARRFGQPGEVASVVAFLCGNDASFVNGEVIHVNGGLYMAG</sequence>
<dbReference type="PRINTS" id="PR00081">
    <property type="entry name" value="GDHRDH"/>
</dbReference>
<name>A0A2S3W1A1_9PROT</name>
<organism evidence="4 5">
    <name type="scientific">Novacetimonas maltaceti</name>
    <dbReference type="NCBI Taxonomy" id="1203393"/>
    <lineage>
        <taxon>Bacteria</taxon>
        <taxon>Pseudomonadati</taxon>
        <taxon>Pseudomonadota</taxon>
        <taxon>Alphaproteobacteria</taxon>
        <taxon>Acetobacterales</taxon>
        <taxon>Acetobacteraceae</taxon>
        <taxon>Novacetimonas</taxon>
    </lineage>
</organism>
<dbReference type="PANTHER" id="PTHR43477">
    <property type="entry name" value="DIHYDROANTICAPSIN 7-DEHYDROGENASE"/>
    <property type="match status" value="1"/>
</dbReference>
<proteinExistence type="inferred from homology"/>
<dbReference type="EC" id="1.1.1.100" evidence="4"/>
<dbReference type="PROSITE" id="PS00061">
    <property type="entry name" value="ADH_SHORT"/>
    <property type="match status" value="1"/>
</dbReference>
<dbReference type="InterPro" id="IPR002347">
    <property type="entry name" value="SDR_fam"/>
</dbReference>
<protein>
    <submittedName>
        <fullName evidence="4">3-oxoacyl-[acyl-carrier-protein] reductase FabG</fullName>
        <ecNumber evidence="4">1.1.1.100</ecNumber>
    </submittedName>
</protein>
<dbReference type="SUPFAM" id="SSF51735">
    <property type="entry name" value="NAD(P)-binding Rossmann-fold domains"/>
    <property type="match status" value="1"/>
</dbReference>
<dbReference type="AlphaFoldDB" id="A0A2S3W1A1"/>
<dbReference type="Gene3D" id="3.40.50.720">
    <property type="entry name" value="NAD(P)-binding Rossmann-like Domain"/>
    <property type="match status" value="1"/>
</dbReference>
<comment type="similarity">
    <text evidence="1">Belongs to the short-chain dehydrogenases/reductases (SDR) family.</text>
</comment>
<dbReference type="InterPro" id="IPR036291">
    <property type="entry name" value="NAD(P)-bd_dom_sf"/>
</dbReference>
<evidence type="ECO:0000256" key="2">
    <source>
        <dbReference type="ARBA" id="ARBA00023002"/>
    </source>
</evidence>
<dbReference type="InterPro" id="IPR051122">
    <property type="entry name" value="SDR_DHRS6-like"/>
</dbReference>
<gene>
    <name evidence="4" type="primary">fabG_4</name>
    <name evidence="4" type="ORF">KMAL_17610</name>
</gene>
<dbReference type="PANTHER" id="PTHR43477:SF1">
    <property type="entry name" value="DIHYDROANTICAPSIN 7-DEHYDROGENASE"/>
    <property type="match status" value="1"/>
</dbReference>
<dbReference type="SMART" id="SM00822">
    <property type="entry name" value="PKS_KR"/>
    <property type="match status" value="1"/>
</dbReference>
<evidence type="ECO:0000313" key="4">
    <source>
        <dbReference type="EMBL" id="POF62640.1"/>
    </source>
</evidence>
<dbReference type="RefSeq" id="WP_110095343.1">
    <property type="nucleotide sequence ID" value="NZ_NKUE01000021.1"/>
</dbReference>
<keyword evidence="5" id="KW-1185">Reference proteome</keyword>
<reference evidence="4 5" key="1">
    <citation type="submission" date="2018-01" db="EMBL/GenBank/DDBJ databases">
        <title>Draft Genome Sequence of Komagataeibacter maltaceti LMG 1529, a Vinegar Producing Acetic Acid Bacterium Isolated from Malt Vinegar Brewery Acetifiers.</title>
        <authorList>
            <person name="Zhang Q."/>
            <person name="Hollensteiner J."/>
            <person name="Poehlein A."/>
            <person name="Daniel R."/>
        </authorList>
    </citation>
    <scope>NUCLEOTIDE SEQUENCE [LARGE SCALE GENOMIC DNA]</scope>
    <source>
        <strain evidence="4 5">LMG 1529</strain>
    </source>
</reference>
<dbReference type="Pfam" id="PF13561">
    <property type="entry name" value="adh_short_C2"/>
    <property type="match status" value="1"/>
</dbReference>
<evidence type="ECO:0000256" key="1">
    <source>
        <dbReference type="ARBA" id="ARBA00006484"/>
    </source>
</evidence>
<dbReference type="PRINTS" id="PR00080">
    <property type="entry name" value="SDRFAMILY"/>
</dbReference>
<dbReference type="InterPro" id="IPR057326">
    <property type="entry name" value="KR_dom"/>
</dbReference>
<dbReference type="InterPro" id="IPR020904">
    <property type="entry name" value="Sc_DH/Rdtase_CS"/>
</dbReference>
<dbReference type="EMBL" id="POTC01000020">
    <property type="protein sequence ID" value="POF62640.1"/>
    <property type="molecule type" value="Genomic_DNA"/>
</dbReference>
<accession>A0A2S3W1A1</accession>
<dbReference type="Proteomes" id="UP000237344">
    <property type="component" value="Unassembled WGS sequence"/>
</dbReference>
<evidence type="ECO:0000313" key="5">
    <source>
        <dbReference type="Proteomes" id="UP000237344"/>
    </source>
</evidence>
<dbReference type="OrthoDB" id="7375193at2"/>
<evidence type="ECO:0000259" key="3">
    <source>
        <dbReference type="SMART" id="SM00822"/>
    </source>
</evidence>
<comment type="caution">
    <text evidence="4">The sequence shown here is derived from an EMBL/GenBank/DDBJ whole genome shotgun (WGS) entry which is preliminary data.</text>
</comment>